<evidence type="ECO:0000313" key="2">
    <source>
        <dbReference type="EMBL" id="KAK9836268.1"/>
    </source>
</evidence>
<dbReference type="PANTHER" id="PTHR12277:SF81">
    <property type="entry name" value="PROTEIN ABHD13"/>
    <property type="match status" value="1"/>
</dbReference>
<dbReference type="InterPro" id="IPR000073">
    <property type="entry name" value="AB_hydrolase_1"/>
</dbReference>
<feature type="domain" description="AB hydrolase-1" evidence="1">
    <location>
        <begin position="97"/>
        <end position="197"/>
    </location>
</feature>
<dbReference type="Proteomes" id="UP001445335">
    <property type="component" value="Unassembled WGS sequence"/>
</dbReference>
<evidence type="ECO:0000259" key="1">
    <source>
        <dbReference type="Pfam" id="PF00561"/>
    </source>
</evidence>
<reference evidence="2 3" key="1">
    <citation type="journal article" date="2024" name="Nat. Commun.">
        <title>Phylogenomics reveals the evolutionary origins of lichenization in chlorophyte algae.</title>
        <authorList>
            <person name="Puginier C."/>
            <person name="Libourel C."/>
            <person name="Otte J."/>
            <person name="Skaloud P."/>
            <person name="Haon M."/>
            <person name="Grisel S."/>
            <person name="Petersen M."/>
            <person name="Berrin J.G."/>
            <person name="Delaux P.M."/>
            <person name="Dal Grande F."/>
            <person name="Keller J."/>
        </authorList>
    </citation>
    <scope>NUCLEOTIDE SEQUENCE [LARGE SCALE GENOMIC DNA]</scope>
    <source>
        <strain evidence="2 3">SAG 245.80</strain>
    </source>
</reference>
<name>A0AAW1RRR1_9CHLO</name>
<dbReference type="SUPFAM" id="SSF53474">
    <property type="entry name" value="alpha/beta-Hydrolases"/>
    <property type="match status" value="1"/>
</dbReference>
<dbReference type="EMBL" id="JALJOU010000025">
    <property type="protein sequence ID" value="KAK9836268.1"/>
    <property type="molecule type" value="Genomic_DNA"/>
</dbReference>
<gene>
    <name evidence="2" type="ORF">WJX81_000812</name>
</gene>
<evidence type="ECO:0000313" key="3">
    <source>
        <dbReference type="Proteomes" id="UP001445335"/>
    </source>
</evidence>
<comment type="caution">
    <text evidence="2">The sequence shown here is derived from an EMBL/GenBank/DDBJ whole genome shotgun (WGS) entry which is preliminary data.</text>
</comment>
<dbReference type="PANTHER" id="PTHR12277">
    <property type="entry name" value="ALPHA/BETA HYDROLASE DOMAIN-CONTAINING PROTEIN"/>
    <property type="match status" value="1"/>
</dbReference>
<dbReference type="Gene3D" id="3.40.50.1820">
    <property type="entry name" value="alpha/beta hydrolase"/>
    <property type="match status" value="1"/>
</dbReference>
<dbReference type="AlphaFoldDB" id="A0AAW1RRR1"/>
<proteinExistence type="predicted"/>
<dbReference type="InterPro" id="IPR029058">
    <property type="entry name" value="AB_hydrolase_fold"/>
</dbReference>
<protein>
    <recommendedName>
        <fullName evidence="1">AB hydrolase-1 domain-containing protein</fullName>
    </recommendedName>
</protein>
<keyword evidence="3" id="KW-1185">Reference proteome</keyword>
<organism evidence="2 3">
    <name type="scientific">Elliptochloris bilobata</name>
    <dbReference type="NCBI Taxonomy" id="381761"/>
    <lineage>
        <taxon>Eukaryota</taxon>
        <taxon>Viridiplantae</taxon>
        <taxon>Chlorophyta</taxon>
        <taxon>core chlorophytes</taxon>
        <taxon>Trebouxiophyceae</taxon>
        <taxon>Trebouxiophyceae incertae sedis</taxon>
        <taxon>Elliptochloris clade</taxon>
        <taxon>Elliptochloris</taxon>
    </lineage>
</organism>
<dbReference type="Pfam" id="PF00561">
    <property type="entry name" value="Abhydrolase_1"/>
    <property type="match status" value="1"/>
</dbReference>
<accession>A0AAW1RRR1</accession>
<sequence>MGLGSSLMALAGYGSVVFRPPKPTYRITEGPDGLAIAPTANARGDRKYPGGVVVRLQTARGGSIVAVLVEHQPAAAPVAGFGTAASAPFAVPRRPTILLSHGTAIDLGRVLLYYSEVAKDLRCNLCVYDYSGYGESRGSPSIPNTIADINAVFTWLTQQRGIRVEDIVLYGQSLGSGPTVDLACRQKRVAGIVLNGAFASGVRQLCPGIPRPAWFDIYPNSELPGVLCMRQLCPGMPWPAWLDIYPNSALLPSVWAPVCVLHGTQDKTVGVEAGRLLHSLARKPAAPYFPACGHEDVELSVGFVPHLRRFLEGIFGSAYGK</sequence>